<dbReference type="SUPFAM" id="SSF49785">
    <property type="entry name" value="Galactose-binding domain-like"/>
    <property type="match status" value="1"/>
</dbReference>
<keyword evidence="1" id="KW-0732">Signal</keyword>
<dbReference type="RefSeq" id="XP_055884676.1">
    <property type="nucleotide sequence ID" value="XM_056028701.1"/>
</dbReference>
<dbReference type="Gene3D" id="2.60.120.260">
    <property type="entry name" value="Galactose-binding domain-like"/>
    <property type="match status" value="1"/>
</dbReference>
<feature type="chain" id="PRO_5040888487" evidence="1">
    <location>
        <begin position="21"/>
        <end position="268"/>
    </location>
</feature>
<evidence type="ECO:0000313" key="3">
    <source>
        <dbReference type="RefSeq" id="XP_055884676.1"/>
    </source>
</evidence>
<dbReference type="AlphaFoldDB" id="A0A9W3ABK3"/>
<dbReference type="InterPro" id="IPR008979">
    <property type="entry name" value="Galactose-bd-like_sf"/>
</dbReference>
<gene>
    <name evidence="3" type="primary">LOC106057648</name>
</gene>
<dbReference type="OrthoDB" id="6158071at2759"/>
<name>A0A9W3ABK3_BIOGL</name>
<feature type="signal peptide" evidence="1">
    <location>
        <begin position="1"/>
        <end position="20"/>
    </location>
</feature>
<reference evidence="3" key="1">
    <citation type="submission" date="2025-08" db="UniProtKB">
        <authorList>
            <consortium name="RefSeq"/>
        </authorList>
    </citation>
    <scope>IDENTIFICATION</scope>
</reference>
<sequence length="268" mass="30672">MHFQHEMVSVELFIFSVVWAFFLPALEACGKGWFGEACQFKCHCQSDCDKEGLCIGNNPRCENLWFGTRCQYQDLSTISGATMTTNVNQNTQWLTDRNTQTCNNDTNLQSVTIVWNTEYWFTWMRIVLKSSAHLKSIDVQFNQHSTSQMLNCKKFLLSTSSPTLEIHCTLEFLVRQITITAAADLCDIYISGGVNFALRQMVRQSSSYEGSYSNFALHAVDGDLKTFSHTEHEPRPYLFLTLPKPRLVNRIVLYNRMFDACFTISAVS</sequence>
<accession>A0A9W3ABK3</accession>
<evidence type="ECO:0000313" key="2">
    <source>
        <dbReference type="Proteomes" id="UP001165740"/>
    </source>
</evidence>
<keyword evidence="2" id="KW-1185">Reference proteome</keyword>
<evidence type="ECO:0000256" key="1">
    <source>
        <dbReference type="SAM" id="SignalP"/>
    </source>
</evidence>
<dbReference type="OMA" id="HTEHEPR"/>
<dbReference type="GeneID" id="106057648"/>
<organism evidence="2 3">
    <name type="scientific">Biomphalaria glabrata</name>
    <name type="common">Bloodfluke planorb</name>
    <name type="synonym">Freshwater snail</name>
    <dbReference type="NCBI Taxonomy" id="6526"/>
    <lineage>
        <taxon>Eukaryota</taxon>
        <taxon>Metazoa</taxon>
        <taxon>Spiralia</taxon>
        <taxon>Lophotrochozoa</taxon>
        <taxon>Mollusca</taxon>
        <taxon>Gastropoda</taxon>
        <taxon>Heterobranchia</taxon>
        <taxon>Euthyneura</taxon>
        <taxon>Panpulmonata</taxon>
        <taxon>Hygrophila</taxon>
        <taxon>Lymnaeoidea</taxon>
        <taxon>Planorbidae</taxon>
        <taxon>Biomphalaria</taxon>
    </lineage>
</organism>
<proteinExistence type="predicted"/>
<protein>
    <submittedName>
        <fullName evidence="3">Uncharacterized protein LOC106057648</fullName>
    </submittedName>
</protein>
<dbReference type="Proteomes" id="UP001165740">
    <property type="component" value="Chromosome 5"/>
</dbReference>